<dbReference type="EMBL" id="AP015035">
    <property type="protein sequence ID" value="BAT79697.1"/>
    <property type="molecule type" value="Genomic_DNA"/>
</dbReference>
<reference evidence="1 2" key="1">
    <citation type="journal article" date="2015" name="Sci. Rep.">
        <title>The power of single molecule real-time sequencing technology in the de novo assembly of a eukaryotic genome.</title>
        <authorList>
            <person name="Sakai H."/>
            <person name="Naito K."/>
            <person name="Ogiso-Tanaka E."/>
            <person name="Takahashi Y."/>
            <person name="Iseki K."/>
            <person name="Muto C."/>
            <person name="Satou K."/>
            <person name="Teruya K."/>
            <person name="Shiroma A."/>
            <person name="Shimoji M."/>
            <person name="Hirano T."/>
            <person name="Itoh T."/>
            <person name="Kaga A."/>
            <person name="Tomooka N."/>
        </authorList>
    </citation>
    <scope>NUCLEOTIDE SEQUENCE [LARGE SCALE GENOMIC DNA]</scope>
    <source>
        <strain evidence="2">cv. Shumari</strain>
    </source>
</reference>
<dbReference type="Proteomes" id="UP000291084">
    <property type="component" value="Chromosome 2"/>
</dbReference>
<dbReference type="OrthoDB" id="1108004at2759"/>
<dbReference type="PANTHER" id="PTHR35317">
    <property type="entry name" value="OS04G0629600 PROTEIN"/>
    <property type="match status" value="1"/>
</dbReference>
<dbReference type="Pfam" id="PF14223">
    <property type="entry name" value="Retrotran_gag_2"/>
    <property type="match status" value="1"/>
</dbReference>
<dbReference type="PANTHER" id="PTHR35317:SF23">
    <property type="entry name" value="OS04G0629600 PROTEIN"/>
    <property type="match status" value="1"/>
</dbReference>
<sequence>MADLSATNLPILSKKNWSRWSTQMRVLFRVQGVSSVIEGVKSAIEIHGTEDQKEEFKKKDDKVLLIIHQCVDDTHFVKIQNANIAKEAWNILVRCHAGGEKIKKVRLQTLRRQYELLQMEDGDKEV</sequence>
<evidence type="ECO:0000313" key="1">
    <source>
        <dbReference type="EMBL" id="BAT79697.1"/>
    </source>
</evidence>
<organism evidence="1 2">
    <name type="scientific">Vigna angularis var. angularis</name>
    <dbReference type="NCBI Taxonomy" id="157739"/>
    <lineage>
        <taxon>Eukaryota</taxon>
        <taxon>Viridiplantae</taxon>
        <taxon>Streptophyta</taxon>
        <taxon>Embryophyta</taxon>
        <taxon>Tracheophyta</taxon>
        <taxon>Spermatophyta</taxon>
        <taxon>Magnoliopsida</taxon>
        <taxon>eudicotyledons</taxon>
        <taxon>Gunneridae</taxon>
        <taxon>Pentapetalae</taxon>
        <taxon>rosids</taxon>
        <taxon>fabids</taxon>
        <taxon>Fabales</taxon>
        <taxon>Fabaceae</taxon>
        <taxon>Papilionoideae</taxon>
        <taxon>50 kb inversion clade</taxon>
        <taxon>NPAAA clade</taxon>
        <taxon>indigoferoid/millettioid clade</taxon>
        <taxon>Phaseoleae</taxon>
        <taxon>Vigna</taxon>
    </lineage>
</organism>
<evidence type="ECO:0008006" key="3">
    <source>
        <dbReference type="Google" id="ProtNLM"/>
    </source>
</evidence>
<dbReference type="AlphaFoldDB" id="A0A0S3RGQ6"/>
<name>A0A0S3RGQ6_PHAAN</name>
<keyword evidence="2" id="KW-1185">Reference proteome</keyword>
<accession>A0A0S3RGQ6</accession>
<evidence type="ECO:0000313" key="2">
    <source>
        <dbReference type="Proteomes" id="UP000291084"/>
    </source>
</evidence>
<protein>
    <recommendedName>
        <fullName evidence="3">DUF4219 domain-containing protein</fullName>
    </recommendedName>
</protein>
<gene>
    <name evidence="1" type="primary">Vigan.02G261900</name>
    <name evidence="1" type="ORF">VIGAN_02261900</name>
</gene>
<proteinExistence type="predicted"/>